<name>A0A3D8LHR5_9BACT</name>
<feature type="domain" description="GmrSD restriction endonucleases N-terminal" evidence="1">
    <location>
        <begin position="27"/>
        <end position="168"/>
    </location>
</feature>
<dbReference type="PANTHER" id="PTHR39639:SF1">
    <property type="entry name" value="DUF262 DOMAIN-CONTAINING PROTEIN"/>
    <property type="match status" value="1"/>
</dbReference>
<dbReference type="Pfam" id="PF03235">
    <property type="entry name" value="GmrSD_N"/>
    <property type="match status" value="1"/>
</dbReference>
<evidence type="ECO:0000313" key="2">
    <source>
        <dbReference type="EMBL" id="RDV16927.1"/>
    </source>
</evidence>
<dbReference type="OrthoDB" id="9764212at2"/>
<accession>A0A3D8LHR5</accession>
<protein>
    <submittedName>
        <fullName evidence="2">DUF262 domain-containing protein</fullName>
    </submittedName>
</protein>
<evidence type="ECO:0000313" key="3">
    <source>
        <dbReference type="Proteomes" id="UP000256708"/>
    </source>
</evidence>
<organism evidence="2 3">
    <name type="scientific">Pontibacter diazotrophicus</name>
    <dbReference type="NCBI Taxonomy" id="1400979"/>
    <lineage>
        <taxon>Bacteria</taxon>
        <taxon>Pseudomonadati</taxon>
        <taxon>Bacteroidota</taxon>
        <taxon>Cytophagia</taxon>
        <taxon>Cytophagales</taxon>
        <taxon>Hymenobacteraceae</taxon>
        <taxon>Pontibacter</taxon>
    </lineage>
</organism>
<gene>
    <name evidence="2" type="ORF">DXT99_01765</name>
</gene>
<evidence type="ECO:0000259" key="1">
    <source>
        <dbReference type="Pfam" id="PF03235"/>
    </source>
</evidence>
<dbReference type="Proteomes" id="UP000256708">
    <property type="component" value="Unassembled WGS sequence"/>
</dbReference>
<sequence>MKKIEEKFAKSQNSLVLQQSDLSLQSISDMVNSGSIDISPKYQRRERWDPDKESDLIESFLLNIPVPPIYLAEDEYGTYSVIDGKQRVTAINKFLNGNLKLQNLDKFKELEGFAFNNLPISLSNALKIRPYLRVVTLLRQSDPDLKHEVFLRLNKAGVALNSQEIRNVAFRGDFNDMLFELSESAYLSTQLKSTKGTKVYREMIDVQYVLRFFTMRNYWENFPGNMDVAMDSFMKENYKNTKKEVQLQKDIFMNSLNFCQIVWGDEGFMKPDSSKRVLQGFYDIEMVCVSLISKEQREKAISKKDKVRKFLKDKLDNDENFSESVSQFTSNPKNVKYRIETFREILNTI</sequence>
<keyword evidence="3" id="KW-1185">Reference proteome</keyword>
<dbReference type="EMBL" id="QRGR01000002">
    <property type="protein sequence ID" value="RDV16927.1"/>
    <property type="molecule type" value="Genomic_DNA"/>
</dbReference>
<dbReference type="PANTHER" id="PTHR39639">
    <property type="entry name" value="CHROMOSOME 16, WHOLE GENOME SHOTGUN SEQUENCE"/>
    <property type="match status" value="1"/>
</dbReference>
<proteinExistence type="predicted"/>
<comment type="caution">
    <text evidence="2">The sequence shown here is derived from an EMBL/GenBank/DDBJ whole genome shotgun (WGS) entry which is preliminary data.</text>
</comment>
<reference evidence="3" key="1">
    <citation type="submission" date="2018-08" db="EMBL/GenBank/DDBJ databases">
        <authorList>
            <person name="Liu Z.-W."/>
            <person name="Du Z.-J."/>
        </authorList>
    </citation>
    <scope>NUCLEOTIDE SEQUENCE [LARGE SCALE GENOMIC DNA]</scope>
    <source>
        <strain evidence="3">H4X</strain>
    </source>
</reference>
<dbReference type="InterPro" id="IPR004919">
    <property type="entry name" value="GmrSD_N"/>
</dbReference>
<dbReference type="AlphaFoldDB" id="A0A3D8LHR5"/>